<sequence>MIDHKSLALFLALGMMAVPAFSSPKPPKESKKVIAHKRAKYHRILDAADKPDNNVHLAFGELGTYGDESSIPHLISALRLFPDEELSGNVGMICTHAHCVQDLEQLTGVKVGVSFSSWKAWWENSHPGQPLPTRAQKSH</sequence>
<evidence type="ECO:0000313" key="3">
    <source>
        <dbReference type="Proteomes" id="UP000709959"/>
    </source>
</evidence>
<name>A0A936EZI7_9BACT</name>
<keyword evidence="1" id="KW-0732">Signal</keyword>
<evidence type="ECO:0000313" key="2">
    <source>
        <dbReference type="EMBL" id="MBK8571314.1"/>
    </source>
</evidence>
<dbReference type="Proteomes" id="UP000709959">
    <property type="component" value="Unassembled WGS sequence"/>
</dbReference>
<reference evidence="2 3" key="1">
    <citation type="submission" date="2020-10" db="EMBL/GenBank/DDBJ databases">
        <title>Connecting structure to function with the recovery of over 1000 high-quality activated sludge metagenome-assembled genomes encoding full-length rRNA genes using long-read sequencing.</title>
        <authorList>
            <person name="Singleton C.M."/>
            <person name="Petriglieri F."/>
            <person name="Kristensen J.M."/>
            <person name="Kirkegaard R.H."/>
            <person name="Michaelsen T.Y."/>
            <person name="Andersen M.H."/>
            <person name="Karst S.M."/>
            <person name="Dueholm M.S."/>
            <person name="Nielsen P.H."/>
            <person name="Albertsen M."/>
        </authorList>
    </citation>
    <scope>NUCLEOTIDE SEQUENCE [LARGE SCALE GENOMIC DNA]</scope>
    <source>
        <strain evidence="2">OdNE_18-Q3-R46-58_MAXAC.008</strain>
    </source>
</reference>
<organism evidence="2 3">
    <name type="scientific">Candidatus Geothrix odensensis</name>
    <dbReference type="NCBI Taxonomy" id="2954440"/>
    <lineage>
        <taxon>Bacteria</taxon>
        <taxon>Pseudomonadati</taxon>
        <taxon>Acidobacteriota</taxon>
        <taxon>Holophagae</taxon>
        <taxon>Holophagales</taxon>
        <taxon>Holophagaceae</taxon>
        <taxon>Geothrix</taxon>
    </lineage>
</organism>
<dbReference type="EMBL" id="JADKCH010000001">
    <property type="protein sequence ID" value="MBK8571314.1"/>
    <property type="molecule type" value="Genomic_DNA"/>
</dbReference>
<gene>
    <name evidence="2" type="ORF">IPN91_01470</name>
</gene>
<evidence type="ECO:0000256" key="1">
    <source>
        <dbReference type="SAM" id="SignalP"/>
    </source>
</evidence>
<evidence type="ECO:0008006" key="4">
    <source>
        <dbReference type="Google" id="ProtNLM"/>
    </source>
</evidence>
<dbReference type="AlphaFoldDB" id="A0A936EZI7"/>
<proteinExistence type="predicted"/>
<feature type="chain" id="PRO_5037416836" description="Capsule synthesis protein CapA domain-containing protein" evidence="1">
    <location>
        <begin position="23"/>
        <end position="139"/>
    </location>
</feature>
<feature type="signal peptide" evidence="1">
    <location>
        <begin position="1"/>
        <end position="22"/>
    </location>
</feature>
<comment type="caution">
    <text evidence="2">The sequence shown here is derived from an EMBL/GenBank/DDBJ whole genome shotgun (WGS) entry which is preliminary data.</text>
</comment>
<accession>A0A936EZI7</accession>
<protein>
    <recommendedName>
        <fullName evidence="4">Capsule synthesis protein CapA domain-containing protein</fullName>
    </recommendedName>
</protein>